<dbReference type="EMBL" id="PXZM01000018">
    <property type="protein sequence ID" value="PSJ95505.1"/>
    <property type="molecule type" value="Genomic_DNA"/>
</dbReference>
<dbReference type="SMART" id="SM01260">
    <property type="entry name" value="LANC_like"/>
    <property type="match status" value="1"/>
</dbReference>
<dbReference type="PRINTS" id="PR01950">
    <property type="entry name" value="LANCSUPER"/>
</dbReference>
<evidence type="ECO:0000313" key="2">
    <source>
        <dbReference type="EMBL" id="PSJ95505.1"/>
    </source>
</evidence>
<dbReference type="CDD" id="cd04793">
    <property type="entry name" value="LanC"/>
    <property type="match status" value="1"/>
</dbReference>
<dbReference type="Gene3D" id="1.50.10.20">
    <property type="match status" value="1"/>
</dbReference>
<keyword evidence="3" id="KW-1185">Reference proteome</keyword>
<name>A0A2P7V8G8_9BACL</name>
<dbReference type="AlphaFoldDB" id="A0A2P7V8G8"/>
<gene>
    <name evidence="2" type="ORF">C7R93_12265</name>
</gene>
<keyword evidence="1" id="KW-0479">Metal-binding</keyword>
<organism evidence="2 3">
    <name type="scientific">Brevibacillus fortis</name>
    <dbReference type="NCBI Taxonomy" id="2126352"/>
    <lineage>
        <taxon>Bacteria</taxon>
        <taxon>Bacillati</taxon>
        <taxon>Bacillota</taxon>
        <taxon>Bacilli</taxon>
        <taxon>Bacillales</taxon>
        <taxon>Paenibacillaceae</taxon>
        <taxon>Brevibacillus</taxon>
    </lineage>
</organism>
<reference evidence="2 3" key="1">
    <citation type="submission" date="2018-03" db="EMBL/GenBank/DDBJ databases">
        <title>Brevisbacillus phylogenomics.</title>
        <authorList>
            <person name="Dunlap C."/>
        </authorList>
    </citation>
    <scope>NUCLEOTIDE SEQUENCE [LARGE SCALE GENOMIC DNA]</scope>
    <source>
        <strain evidence="2 3">NRRL NRS-1210</strain>
    </source>
</reference>
<evidence type="ECO:0000256" key="1">
    <source>
        <dbReference type="PIRSR" id="PIRSR607822-1"/>
    </source>
</evidence>
<keyword evidence="1" id="KW-0862">Zinc</keyword>
<dbReference type="Proteomes" id="UP000240419">
    <property type="component" value="Unassembled WGS sequence"/>
</dbReference>
<dbReference type="GO" id="GO:0031179">
    <property type="term" value="P:peptide modification"/>
    <property type="evidence" value="ECO:0007669"/>
    <property type="project" value="InterPro"/>
</dbReference>
<dbReference type="Pfam" id="PF05147">
    <property type="entry name" value="LANC_like"/>
    <property type="match status" value="1"/>
</dbReference>
<dbReference type="InterPro" id="IPR007822">
    <property type="entry name" value="LANC-like"/>
</dbReference>
<dbReference type="SUPFAM" id="SSF158745">
    <property type="entry name" value="LanC-like"/>
    <property type="match status" value="1"/>
</dbReference>
<dbReference type="RefSeq" id="WP_106839072.1">
    <property type="nucleotide sequence ID" value="NZ_JBCNIW010000029.1"/>
</dbReference>
<feature type="binding site" evidence="1">
    <location>
        <position position="374"/>
    </location>
    <ligand>
        <name>Zn(2+)</name>
        <dbReference type="ChEBI" id="CHEBI:29105"/>
    </ligand>
</feature>
<dbReference type="GO" id="GO:0046872">
    <property type="term" value="F:metal ion binding"/>
    <property type="evidence" value="ECO:0007669"/>
    <property type="project" value="UniProtKB-KW"/>
</dbReference>
<sequence>METNKPVVTTKHAWEGIQNEELRTKALSTALKVAARLRDPIQVEKVVMNKDNISVAGPIHQHPWGAATLSHGYPGTILFFAELDRHFPDKGWNLIAHDHLLALQEKIKAVGISSESMCGGVAGICFATLVASRNREHYQRFLGQLDQLLATRTAVILEEEYVLDKKRGGSNPHIYDAIKGVAGIGRYLLASKQIDVLHSALQDVLRYLVYLSQPREYEDGIKIPGWYLTQEMQYLDKDKQMYPKGNFNVGLAHGIPGPLALLSLALREGVEVSGQREAIRNIAEWLVRWKEQDASGIMWRGRVKLEEELGEEVLSQHSFRRDAWCYGTPGVARSLYLAGEALQDSAYCNLAIQAYEDVFKRSESDWNLYADTFCHGKAGLLQMTLRMATTTDDERYQPHIAYLAKCLVDNFNPSLPFGYQDIEPNGDGKVGLNKAGALEGAAGIGLALLSASSDQEPLWDQPFLLA</sequence>
<protein>
    <submittedName>
        <fullName evidence="2">Lanthionine synthetase</fullName>
    </submittedName>
</protein>
<evidence type="ECO:0000313" key="3">
    <source>
        <dbReference type="Proteomes" id="UP000240419"/>
    </source>
</evidence>
<dbReference type="InterPro" id="IPR033889">
    <property type="entry name" value="LanC"/>
</dbReference>
<proteinExistence type="predicted"/>
<dbReference type="OrthoDB" id="1882482at2"/>
<dbReference type="PRINTS" id="PR01955">
    <property type="entry name" value="LANCFRANKIA"/>
</dbReference>
<comment type="caution">
    <text evidence="2">The sequence shown here is derived from an EMBL/GenBank/DDBJ whole genome shotgun (WGS) entry which is preliminary data.</text>
</comment>
<feature type="binding site" evidence="1">
    <location>
        <position position="375"/>
    </location>
    <ligand>
        <name>Zn(2+)</name>
        <dbReference type="ChEBI" id="CHEBI:29105"/>
    </ligand>
</feature>
<accession>A0A2P7V8G8</accession>
<feature type="binding site" evidence="1">
    <location>
        <position position="325"/>
    </location>
    <ligand>
        <name>Zn(2+)</name>
        <dbReference type="ChEBI" id="CHEBI:29105"/>
    </ligand>
</feature>